<accession>A0ABV0WIK0</accession>
<name>A0ABV0WIK0_9TELE</name>
<organism evidence="2 3">
    <name type="scientific">Xenotaenia resolanae</name>
    <dbReference type="NCBI Taxonomy" id="208358"/>
    <lineage>
        <taxon>Eukaryota</taxon>
        <taxon>Metazoa</taxon>
        <taxon>Chordata</taxon>
        <taxon>Craniata</taxon>
        <taxon>Vertebrata</taxon>
        <taxon>Euteleostomi</taxon>
        <taxon>Actinopterygii</taxon>
        <taxon>Neopterygii</taxon>
        <taxon>Teleostei</taxon>
        <taxon>Neoteleostei</taxon>
        <taxon>Acanthomorphata</taxon>
        <taxon>Ovalentaria</taxon>
        <taxon>Atherinomorphae</taxon>
        <taxon>Cyprinodontiformes</taxon>
        <taxon>Goodeidae</taxon>
        <taxon>Xenotaenia</taxon>
    </lineage>
</organism>
<dbReference type="Proteomes" id="UP001444071">
    <property type="component" value="Unassembled WGS sequence"/>
</dbReference>
<evidence type="ECO:0000313" key="3">
    <source>
        <dbReference type="Proteomes" id="UP001444071"/>
    </source>
</evidence>
<gene>
    <name evidence="2" type="ORF">XENORESO_018493</name>
</gene>
<sequence length="134" mass="15252">MYNGHGIFRACAVEFFLLQLQWLHFFSLSFYLCVLGFGKTQNTSFYFIYFFSFIANQHFSQPLQPLNPAKADQSARNSPCFLGPEAKAAACLRLLFKRELQPTDSCSKGAFKQPPSLLFFVFFFFCPSAAGRVV</sequence>
<comment type="caution">
    <text evidence="2">The sequence shown here is derived from an EMBL/GenBank/DDBJ whole genome shotgun (WGS) entry which is preliminary data.</text>
</comment>
<keyword evidence="3" id="KW-1185">Reference proteome</keyword>
<protein>
    <submittedName>
        <fullName evidence="2">Uncharacterized protein</fullName>
    </submittedName>
</protein>
<reference evidence="2 3" key="1">
    <citation type="submission" date="2021-06" db="EMBL/GenBank/DDBJ databases">
        <authorList>
            <person name="Palmer J.M."/>
        </authorList>
    </citation>
    <scope>NUCLEOTIDE SEQUENCE [LARGE SCALE GENOMIC DNA]</scope>
    <source>
        <strain evidence="2 3">XR_2019</strain>
        <tissue evidence="2">Muscle</tissue>
    </source>
</reference>
<dbReference type="EMBL" id="JAHRIM010046592">
    <property type="protein sequence ID" value="MEQ2268267.1"/>
    <property type="molecule type" value="Genomic_DNA"/>
</dbReference>
<keyword evidence="1" id="KW-0812">Transmembrane</keyword>
<evidence type="ECO:0000313" key="2">
    <source>
        <dbReference type="EMBL" id="MEQ2268267.1"/>
    </source>
</evidence>
<keyword evidence="1" id="KW-0472">Membrane</keyword>
<evidence type="ECO:0000256" key="1">
    <source>
        <dbReference type="SAM" id="Phobius"/>
    </source>
</evidence>
<feature type="transmembrane region" description="Helical" evidence="1">
    <location>
        <begin position="20"/>
        <end position="38"/>
    </location>
</feature>
<keyword evidence="1" id="KW-1133">Transmembrane helix</keyword>
<proteinExistence type="predicted"/>